<evidence type="ECO:0000256" key="7">
    <source>
        <dbReference type="ARBA" id="ARBA00022692"/>
    </source>
</evidence>
<evidence type="ECO:0000256" key="1">
    <source>
        <dbReference type="ARBA" id="ARBA00004477"/>
    </source>
</evidence>
<evidence type="ECO:0000256" key="6">
    <source>
        <dbReference type="ARBA" id="ARBA00022679"/>
    </source>
</evidence>
<dbReference type="PANTHER" id="PTHR12886:SF0">
    <property type="entry name" value="GPI MANNOSYLTRANSFERASE 1"/>
    <property type="match status" value="1"/>
</dbReference>
<dbReference type="EMBL" id="OZ019896">
    <property type="protein sequence ID" value="CAK9223287.1"/>
    <property type="molecule type" value="Genomic_DNA"/>
</dbReference>
<feature type="transmembrane region" description="Helical" evidence="11">
    <location>
        <begin position="12"/>
        <end position="32"/>
    </location>
</feature>
<keyword evidence="6 11" id="KW-0808">Transferase</keyword>
<dbReference type="Pfam" id="PF05007">
    <property type="entry name" value="Mannosyl_trans"/>
    <property type="match status" value="1"/>
</dbReference>
<sequence>MGWTWSAKHEPLARRTLIFIAAVIRVVLVFYGEWQDAHMDVPYTDIDYIVFSDAARLMLQGKSPYARDTYRYSPLLALFVLPNSLLHRCWGKLLFSAADLLVGHLIGQVLQQRRVAGNVQVACMALWFFNPFTFAVATRGNCEALVCVVIIWVLMCLMAGQLVQAAFWYGVVVHFRIYPIIYALPIVLFLNDDYPSIALRNAKLGVNANKGTLGWISRERVTFSLVSGGVFLALTGICYAIYGVEFLNEGLLYHLTRTDPRHNFSIYFYYIYLHHSLGFTLLERLLAFVPQMGVQLALASFLSKDLAFCIFTQTVAFVAFNKVITAQYFVWFFCLLPLAVPWSKLSWQAGALCMCLWTAAQVHWLGWAYLLEFQGKNVFFQLWLASLAFFAVTVGVLVVLVCKHTLFPTFQQGKLTSIDQSMHTKRD</sequence>
<feature type="transmembrane region" description="Helical" evidence="11">
    <location>
        <begin position="349"/>
        <end position="370"/>
    </location>
</feature>
<feature type="transmembrane region" description="Helical" evidence="11">
    <location>
        <begin position="144"/>
        <end position="162"/>
    </location>
</feature>
<proteinExistence type="inferred from homology"/>
<keyword evidence="8 11" id="KW-0256">Endoplasmic reticulum</keyword>
<evidence type="ECO:0000256" key="4">
    <source>
        <dbReference type="ARBA" id="ARBA00022502"/>
    </source>
</evidence>
<keyword evidence="7 11" id="KW-0812">Transmembrane</keyword>
<keyword evidence="9 11" id="KW-1133">Transmembrane helix</keyword>
<evidence type="ECO:0000256" key="5">
    <source>
        <dbReference type="ARBA" id="ARBA00022676"/>
    </source>
</evidence>
<feature type="transmembrane region" description="Helical" evidence="11">
    <location>
        <begin position="168"/>
        <end position="190"/>
    </location>
</feature>
<keyword evidence="5 11" id="KW-0328">Glycosyltransferase</keyword>
<reference evidence="12" key="1">
    <citation type="submission" date="2024-02" db="EMBL/GenBank/DDBJ databases">
        <authorList>
            <consortium name="ELIXIR-Norway"/>
            <consortium name="Elixir Norway"/>
        </authorList>
    </citation>
    <scope>NUCLEOTIDE SEQUENCE</scope>
</reference>
<feature type="transmembrane region" description="Helical" evidence="11">
    <location>
        <begin position="264"/>
        <end position="282"/>
    </location>
</feature>
<comment type="similarity">
    <text evidence="3 11">Belongs to the PIGM family.</text>
</comment>
<comment type="function">
    <text evidence="11">Catalytic subunit of the glycosylphosphatidylinositol-mannosyltransferase I complex which catalyzes the transfer of the first mannose, via an alpha-1,4 bond from a dolichol-phosphate-mannose (Dol-P-Man) to the glucosaminyl acyl phosphatidylinositol (GlcN-(acyl)PI) intermediate to generate alpha-D-Man-(1-&gt;4)-alpha-D-GlcN-(1-&gt;6)-(1-radyl,2-acyl-sn-glycero-3-phospho)-2-acyl-inositol and participates in the sixth step of the glycosylphosphatidylinositol-anchor biosynthesis.</text>
</comment>
<comment type="subcellular location">
    <subcellularLocation>
        <location evidence="1 11">Endoplasmic reticulum membrane</location>
        <topology evidence="1 11">Multi-pass membrane protein</topology>
    </subcellularLocation>
</comment>
<gene>
    <name evidence="12" type="ORF">CSSPTR1EN2_LOCUS16756</name>
</gene>
<keyword evidence="4 11" id="KW-0337">GPI-anchor biosynthesis</keyword>
<feature type="transmembrane region" description="Helical" evidence="11">
    <location>
        <begin position="223"/>
        <end position="244"/>
    </location>
</feature>
<evidence type="ECO:0000313" key="13">
    <source>
        <dbReference type="Proteomes" id="UP001497512"/>
    </source>
</evidence>
<accession>A0ABP0UJT3</accession>
<evidence type="ECO:0000256" key="10">
    <source>
        <dbReference type="ARBA" id="ARBA00023136"/>
    </source>
</evidence>
<feature type="transmembrane region" description="Helical" evidence="11">
    <location>
        <begin position="382"/>
        <end position="402"/>
    </location>
</feature>
<dbReference type="PANTHER" id="PTHR12886">
    <property type="entry name" value="PIG-M MANNOSYLTRANSFERASE"/>
    <property type="match status" value="1"/>
</dbReference>
<comment type="pathway">
    <text evidence="2 11">Glycolipid biosynthesis; glycosylphosphatidylinositol-anchor biosynthesis.</text>
</comment>
<evidence type="ECO:0000256" key="8">
    <source>
        <dbReference type="ARBA" id="ARBA00022824"/>
    </source>
</evidence>
<keyword evidence="10 11" id="KW-0472">Membrane</keyword>
<protein>
    <recommendedName>
        <fullName evidence="11">GPI mannosyltransferase 1</fullName>
        <ecNumber evidence="11">2.4.1.-</ecNumber>
    </recommendedName>
    <alternativeName>
        <fullName evidence="11">GPI mannosyltransferase I</fullName>
    </alternativeName>
</protein>
<keyword evidence="13" id="KW-1185">Reference proteome</keyword>
<evidence type="ECO:0000313" key="12">
    <source>
        <dbReference type="EMBL" id="CAK9223287.1"/>
    </source>
</evidence>
<name>A0ABP0UJT3_9BRYO</name>
<feature type="transmembrane region" description="Helical" evidence="11">
    <location>
        <begin position="294"/>
        <end position="320"/>
    </location>
</feature>
<dbReference type="Proteomes" id="UP001497512">
    <property type="component" value="Chromosome 4"/>
</dbReference>
<dbReference type="EC" id="2.4.1.-" evidence="11"/>
<evidence type="ECO:0000256" key="9">
    <source>
        <dbReference type="ARBA" id="ARBA00022989"/>
    </source>
</evidence>
<evidence type="ECO:0000256" key="3">
    <source>
        <dbReference type="ARBA" id="ARBA00011071"/>
    </source>
</evidence>
<evidence type="ECO:0000256" key="11">
    <source>
        <dbReference type="RuleBase" id="RU365064"/>
    </source>
</evidence>
<organism evidence="12 13">
    <name type="scientific">Sphagnum troendelagicum</name>
    <dbReference type="NCBI Taxonomy" id="128251"/>
    <lineage>
        <taxon>Eukaryota</taxon>
        <taxon>Viridiplantae</taxon>
        <taxon>Streptophyta</taxon>
        <taxon>Embryophyta</taxon>
        <taxon>Bryophyta</taxon>
        <taxon>Sphagnophytina</taxon>
        <taxon>Sphagnopsida</taxon>
        <taxon>Sphagnales</taxon>
        <taxon>Sphagnaceae</taxon>
        <taxon>Sphagnum</taxon>
    </lineage>
</organism>
<evidence type="ECO:0000256" key="2">
    <source>
        <dbReference type="ARBA" id="ARBA00004687"/>
    </source>
</evidence>
<dbReference type="InterPro" id="IPR007704">
    <property type="entry name" value="PIG-M"/>
</dbReference>
<feature type="transmembrane region" description="Helical" evidence="11">
    <location>
        <begin position="117"/>
        <end position="137"/>
    </location>
</feature>